<gene>
    <name evidence="2" type="ORF">QCA50_001827</name>
</gene>
<dbReference type="Proteomes" id="UP001385951">
    <property type="component" value="Unassembled WGS sequence"/>
</dbReference>
<evidence type="ECO:0000313" key="3">
    <source>
        <dbReference type="Proteomes" id="UP001385951"/>
    </source>
</evidence>
<comment type="caution">
    <text evidence="2">The sequence shown here is derived from an EMBL/GenBank/DDBJ whole genome shotgun (WGS) entry which is preliminary data.</text>
</comment>
<protein>
    <submittedName>
        <fullName evidence="2">Uncharacterized protein</fullName>
    </submittedName>
</protein>
<dbReference type="EMBL" id="JASBNA010000002">
    <property type="protein sequence ID" value="KAK7694640.1"/>
    <property type="molecule type" value="Genomic_DNA"/>
</dbReference>
<evidence type="ECO:0000256" key="1">
    <source>
        <dbReference type="SAM" id="MobiDB-lite"/>
    </source>
</evidence>
<dbReference type="AlphaFoldDB" id="A0AAW0GU25"/>
<keyword evidence="3" id="KW-1185">Reference proteome</keyword>
<feature type="compositionally biased region" description="Polar residues" evidence="1">
    <location>
        <begin position="68"/>
        <end position="78"/>
    </location>
</feature>
<name>A0AAW0GU25_9APHY</name>
<feature type="region of interest" description="Disordered" evidence="1">
    <location>
        <begin position="1"/>
        <end position="106"/>
    </location>
</feature>
<accession>A0AAW0GU25</accession>
<evidence type="ECO:0000313" key="2">
    <source>
        <dbReference type="EMBL" id="KAK7694640.1"/>
    </source>
</evidence>
<sequence>MGSLCSKPGTHSGEHVQLQDLPSPTTKASKARNGTKQTLDQGASAGERPDPRTAAAQAAEQRLKVAQTRGTNAANPNRGQLAAKLEASKSARGTAEPQQPERLVWD</sequence>
<organism evidence="2 3">
    <name type="scientific">Cerrena zonata</name>
    <dbReference type="NCBI Taxonomy" id="2478898"/>
    <lineage>
        <taxon>Eukaryota</taxon>
        <taxon>Fungi</taxon>
        <taxon>Dikarya</taxon>
        <taxon>Basidiomycota</taxon>
        <taxon>Agaricomycotina</taxon>
        <taxon>Agaricomycetes</taxon>
        <taxon>Polyporales</taxon>
        <taxon>Cerrenaceae</taxon>
        <taxon>Cerrena</taxon>
    </lineage>
</organism>
<feature type="compositionally biased region" description="Polar residues" evidence="1">
    <location>
        <begin position="20"/>
        <end position="41"/>
    </location>
</feature>
<reference evidence="2 3" key="1">
    <citation type="submission" date="2022-09" db="EMBL/GenBank/DDBJ databases">
        <authorList>
            <person name="Palmer J.M."/>
        </authorList>
    </citation>
    <scope>NUCLEOTIDE SEQUENCE [LARGE SCALE GENOMIC DNA]</scope>
    <source>
        <strain evidence="2 3">DSM 7382</strain>
    </source>
</reference>
<proteinExistence type="predicted"/>